<accession>A0A5K7S6H9</accession>
<dbReference type="CDD" id="cd01335">
    <property type="entry name" value="Radical_SAM"/>
    <property type="match status" value="1"/>
</dbReference>
<dbReference type="AlphaFoldDB" id="A0A5K7S6H9"/>
<dbReference type="GO" id="GO:0016491">
    <property type="term" value="F:oxidoreductase activity"/>
    <property type="evidence" value="ECO:0007669"/>
    <property type="project" value="InterPro"/>
</dbReference>
<feature type="domain" description="Radical SAM core" evidence="7">
    <location>
        <begin position="77"/>
        <end position="300"/>
    </location>
</feature>
<dbReference type="SFLD" id="SFLDG01386">
    <property type="entry name" value="main_SPASM_domain-containing"/>
    <property type="match status" value="1"/>
</dbReference>
<dbReference type="SUPFAM" id="SSF102114">
    <property type="entry name" value="Radical SAM enzymes"/>
    <property type="match status" value="1"/>
</dbReference>
<keyword evidence="4" id="KW-0408">Iron</keyword>
<evidence type="ECO:0000313" key="8">
    <source>
        <dbReference type="EMBL" id="BBE17095.1"/>
    </source>
</evidence>
<dbReference type="PANTHER" id="PTHR43273">
    <property type="entry name" value="ANAEROBIC SULFATASE-MATURATING ENZYME HOMOLOG ASLB-RELATED"/>
    <property type="match status" value="1"/>
</dbReference>
<evidence type="ECO:0000256" key="4">
    <source>
        <dbReference type="ARBA" id="ARBA00023004"/>
    </source>
</evidence>
<comment type="cofactor">
    <cofactor evidence="1">
        <name>[4Fe-4S] cluster</name>
        <dbReference type="ChEBI" id="CHEBI:49883"/>
    </cofactor>
</comment>
<keyword evidence="9" id="KW-1185">Reference proteome</keyword>
<dbReference type="Proteomes" id="UP001193389">
    <property type="component" value="Chromosome"/>
</dbReference>
<comment type="similarity">
    <text evidence="6">Belongs to the radical SAM superfamily. Anaerobic sulfatase-maturating enzyme family.</text>
</comment>
<dbReference type="Pfam" id="PF04055">
    <property type="entry name" value="Radical_SAM"/>
    <property type="match status" value="1"/>
</dbReference>
<dbReference type="GO" id="GO:0051536">
    <property type="term" value="F:iron-sulfur cluster binding"/>
    <property type="evidence" value="ECO:0007669"/>
    <property type="project" value="UniProtKB-KW"/>
</dbReference>
<evidence type="ECO:0000256" key="6">
    <source>
        <dbReference type="ARBA" id="ARBA00023601"/>
    </source>
</evidence>
<evidence type="ECO:0000256" key="3">
    <source>
        <dbReference type="ARBA" id="ARBA00022723"/>
    </source>
</evidence>
<proteinExistence type="inferred from homology"/>
<sequence length="433" mass="49791">MQLSKYNITSKIKDSDDWFVINALSGQADILDQTAYNQLKDISVDNQELIENGYIVDLVQEKRLFREKYLKFLDDREKDEVQIFFVTNYSCNFDCSYCYQAGYEALPVALSKEVTDSFFDYILKEFSGRRKYITIFGGEPFMNAPRHKENIEYIIQKAAEHKLEIAAVTNGYHLEEYIPILKKGIIREIQVTLDGTSEIHNQRRYLKGGDPTFDRIVRGVDLLIENNIPVNLRMVVDKQNINNLPDLAQFAINKGWTASPLFKTQLGRNYELHECQANQQKLYSRLNLYEDLYALLKTHPHIAEFHKPAFSVSKFLFEQGEMPEPLFDACTGTKTEWAFDFTGNVYACTATVGKHGESLGTFYPEVKKYTEAVEEWQERDILSIPKCRDCNLSLICGGGCASMAKNYNGSLHSHDCRPVTELLELGIAHYFNE</sequence>
<name>A0A5K7S6H9_9BACT</name>
<dbReference type="InterPro" id="IPR023867">
    <property type="entry name" value="Sulphatase_maturase_rSAM"/>
</dbReference>
<dbReference type="SFLD" id="SFLDG01067">
    <property type="entry name" value="SPASM/twitch_domain_containing"/>
    <property type="match status" value="1"/>
</dbReference>
<evidence type="ECO:0000256" key="2">
    <source>
        <dbReference type="ARBA" id="ARBA00022691"/>
    </source>
</evidence>
<keyword evidence="5" id="KW-0411">Iron-sulfur</keyword>
<evidence type="ECO:0000313" key="9">
    <source>
        <dbReference type="Proteomes" id="UP001193389"/>
    </source>
</evidence>
<dbReference type="InterPro" id="IPR007197">
    <property type="entry name" value="rSAM"/>
</dbReference>
<dbReference type="InterPro" id="IPR013785">
    <property type="entry name" value="Aldolase_TIM"/>
</dbReference>
<dbReference type="GO" id="GO:0046872">
    <property type="term" value="F:metal ion binding"/>
    <property type="evidence" value="ECO:0007669"/>
    <property type="project" value="UniProtKB-KW"/>
</dbReference>
<dbReference type="InterPro" id="IPR058240">
    <property type="entry name" value="rSAM_sf"/>
</dbReference>
<evidence type="ECO:0000256" key="5">
    <source>
        <dbReference type="ARBA" id="ARBA00023014"/>
    </source>
</evidence>
<reference evidence="8" key="1">
    <citation type="journal article" date="2020" name="Int. J. Syst. Evol. Microbiol.">
        <title>Aquipluma nitroreducens gen. nov. sp. nov., a novel facultatively anaerobic bacterium isolated from a freshwater lake.</title>
        <authorList>
            <person name="Watanabe M."/>
            <person name="Kojima H."/>
            <person name="Fukui M."/>
        </authorList>
    </citation>
    <scope>NUCLEOTIDE SEQUENCE</scope>
    <source>
        <strain evidence="8">MeG22</strain>
    </source>
</reference>
<dbReference type="SFLD" id="SFLDG01384">
    <property type="entry name" value="thioether_bond_formation_requi"/>
    <property type="match status" value="1"/>
</dbReference>
<dbReference type="Gene3D" id="3.20.20.70">
    <property type="entry name" value="Aldolase class I"/>
    <property type="match status" value="1"/>
</dbReference>
<dbReference type="KEGG" id="anf:AQPE_1244"/>
<dbReference type="InterPro" id="IPR023885">
    <property type="entry name" value="4Fe4S-binding_SPASM_dom"/>
</dbReference>
<evidence type="ECO:0000259" key="7">
    <source>
        <dbReference type="PROSITE" id="PS51918"/>
    </source>
</evidence>
<gene>
    <name evidence="8" type="ORF">AQPE_1244</name>
</gene>
<keyword evidence="2" id="KW-0949">S-adenosyl-L-methionine</keyword>
<protein>
    <submittedName>
        <fullName evidence="8">Arylsulfatase regulator</fullName>
    </submittedName>
</protein>
<organism evidence="8 9">
    <name type="scientific">Aquipluma nitroreducens</name>
    <dbReference type="NCBI Taxonomy" id="2010828"/>
    <lineage>
        <taxon>Bacteria</taxon>
        <taxon>Pseudomonadati</taxon>
        <taxon>Bacteroidota</taxon>
        <taxon>Bacteroidia</taxon>
        <taxon>Marinilabiliales</taxon>
        <taxon>Prolixibacteraceae</taxon>
        <taxon>Aquipluma</taxon>
    </lineage>
</organism>
<dbReference type="UniPathway" id="UPA00782"/>
<dbReference type="PANTHER" id="PTHR43273:SF3">
    <property type="entry name" value="ANAEROBIC SULFATASE-MATURATING ENZYME HOMOLOG ASLB-RELATED"/>
    <property type="match status" value="1"/>
</dbReference>
<keyword evidence="3" id="KW-0479">Metal-binding</keyword>
<dbReference type="InterPro" id="IPR006638">
    <property type="entry name" value="Elp3/MiaA/NifB-like_rSAM"/>
</dbReference>
<evidence type="ECO:0000256" key="1">
    <source>
        <dbReference type="ARBA" id="ARBA00001966"/>
    </source>
</evidence>
<dbReference type="SMART" id="SM00729">
    <property type="entry name" value="Elp3"/>
    <property type="match status" value="1"/>
</dbReference>
<dbReference type="NCBIfam" id="TIGR04085">
    <property type="entry name" value="rSAM_more_4Fe4S"/>
    <property type="match status" value="1"/>
</dbReference>
<dbReference type="EMBL" id="AP018694">
    <property type="protein sequence ID" value="BBE17095.1"/>
    <property type="molecule type" value="Genomic_DNA"/>
</dbReference>
<dbReference type="PROSITE" id="PS51918">
    <property type="entry name" value="RADICAL_SAM"/>
    <property type="match status" value="1"/>
</dbReference>
<dbReference type="SFLD" id="SFLDS00029">
    <property type="entry name" value="Radical_SAM"/>
    <property type="match status" value="1"/>
</dbReference>